<evidence type="ECO:0000313" key="1">
    <source>
        <dbReference type="EMBL" id="KAF5828846.1"/>
    </source>
</evidence>
<name>A0ABQ7G2L1_DUNSA</name>
<dbReference type="Proteomes" id="UP000815325">
    <property type="component" value="Unassembled WGS sequence"/>
</dbReference>
<organism evidence="1 2">
    <name type="scientific">Dunaliella salina</name>
    <name type="common">Green alga</name>
    <name type="synonym">Protococcus salinus</name>
    <dbReference type="NCBI Taxonomy" id="3046"/>
    <lineage>
        <taxon>Eukaryota</taxon>
        <taxon>Viridiplantae</taxon>
        <taxon>Chlorophyta</taxon>
        <taxon>core chlorophytes</taxon>
        <taxon>Chlorophyceae</taxon>
        <taxon>CS clade</taxon>
        <taxon>Chlamydomonadales</taxon>
        <taxon>Dunaliellaceae</taxon>
        <taxon>Dunaliella</taxon>
    </lineage>
</organism>
<keyword evidence="2" id="KW-1185">Reference proteome</keyword>
<reference evidence="1" key="1">
    <citation type="submission" date="2017-08" db="EMBL/GenBank/DDBJ databases">
        <authorList>
            <person name="Polle J.E."/>
            <person name="Barry K."/>
            <person name="Cushman J."/>
            <person name="Schmutz J."/>
            <person name="Tran D."/>
            <person name="Hathwaick L.T."/>
            <person name="Yim W.C."/>
            <person name="Jenkins J."/>
            <person name="Mckie-Krisberg Z.M."/>
            <person name="Prochnik S."/>
            <person name="Lindquist E."/>
            <person name="Dockter R.B."/>
            <person name="Adam C."/>
            <person name="Molina H."/>
            <person name="Bunkerborg J."/>
            <person name="Jin E."/>
            <person name="Buchheim M."/>
            <person name="Magnuson J."/>
        </authorList>
    </citation>
    <scope>NUCLEOTIDE SEQUENCE</scope>
    <source>
        <strain evidence="1">CCAP 19/18</strain>
    </source>
</reference>
<proteinExistence type="predicted"/>
<gene>
    <name evidence="1" type="ORF">DUNSADRAFT_16982</name>
</gene>
<accession>A0ABQ7G2L1</accession>
<sequence length="301" mass="33501">MSDKNKLEFIPDAPSLSYAHSNSVGKVFAAQPSKLPFLSGKVGFVVREGVDPIEGESTGRVVESNAGAGIHLRKGSTAFGITASNIAYRSGLDDPLTQAKEVVGEGSVPSLNFSIAHEYKPDCFASVSYDIKQRKPEASLAWAGRPEWRETVYDEDKDVIEDPVDDGGRHRLWVAHTVKDRQWGYSTRMGAVFDLGRLVNYVADFVDYNIEPRIPPLIWRMPLSQTLFNLLVPAEDSEQVRHHIRGWDAEVSHEFGRAGPSLGLAKHYKFATIRATYDTVDKEAGVQYKRRQVRGLAPRET</sequence>
<dbReference type="EMBL" id="MU070238">
    <property type="protein sequence ID" value="KAF5828846.1"/>
    <property type="molecule type" value="Genomic_DNA"/>
</dbReference>
<protein>
    <submittedName>
        <fullName evidence="1">Uncharacterized protein</fullName>
    </submittedName>
</protein>
<comment type="caution">
    <text evidence="1">The sequence shown here is derived from an EMBL/GenBank/DDBJ whole genome shotgun (WGS) entry which is preliminary data.</text>
</comment>
<evidence type="ECO:0000313" key="2">
    <source>
        <dbReference type="Proteomes" id="UP000815325"/>
    </source>
</evidence>